<dbReference type="InterPro" id="IPR042175">
    <property type="entry name" value="Cell/Rod_MreC_2"/>
</dbReference>
<feature type="transmembrane region" description="Helical" evidence="6">
    <location>
        <begin position="20"/>
        <end position="39"/>
    </location>
</feature>
<evidence type="ECO:0000256" key="6">
    <source>
        <dbReference type="SAM" id="Phobius"/>
    </source>
</evidence>
<evidence type="ECO:0000259" key="7">
    <source>
        <dbReference type="Pfam" id="PF04085"/>
    </source>
</evidence>
<name>A0A1G2U4T8_9BACT</name>
<feature type="coiled-coil region" evidence="5">
    <location>
        <begin position="68"/>
        <end position="102"/>
    </location>
</feature>
<dbReference type="Gene3D" id="2.40.10.350">
    <property type="entry name" value="Rod shape-determining protein MreC, domain 2"/>
    <property type="match status" value="1"/>
</dbReference>
<comment type="caution">
    <text evidence="8">The sequence shown here is derived from an EMBL/GenBank/DDBJ whole genome shotgun (WGS) entry which is preliminary data.</text>
</comment>
<dbReference type="InterPro" id="IPR055342">
    <property type="entry name" value="MreC_beta-barrel_core"/>
</dbReference>
<dbReference type="PANTHER" id="PTHR34138:SF1">
    <property type="entry name" value="CELL SHAPE-DETERMINING PROTEIN MREC"/>
    <property type="match status" value="1"/>
</dbReference>
<comment type="similarity">
    <text evidence="1">Belongs to the MreC family.</text>
</comment>
<dbReference type="Proteomes" id="UP000176800">
    <property type="component" value="Unassembled WGS sequence"/>
</dbReference>
<keyword evidence="6" id="KW-1133">Transmembrane helix</keyword>
<dbReference type="EMBL" id="MHWE01000012">
    <property type="protein sequence ID" value="OHB03940.1"/>
    <property type="molecule type" value="Genomic_DNA"/>
</dbReference>
<keyword evidence="3" id="KW-0133">Cell shape</keyword>
<gene>
    <name evidence="8" type="ORF">A3B14_01240</name>
</gene>
<dbReference type="Pfam" id="PF04085">
    <property type="entry name" value="MreC"/>
    <property type="match status" value="1"/>
</dbReference>
<organism evidence="8 9">
    <name type="scientific">Candidatus Zambryskibacteria bacterium RIFCSPLOWO2_01_FULL_45_21</name>
    <dbReference type="NCBI Taxonomy" id="1802761"/>
    <lineage>
        <taxon>Bacteria</taxon>
        <taxon>Candidatus Zambryskiibacteriota</taxon>
    </lineage>
</organism>
<dbReference type="InterPro" id="IPR007221">
    <property type="entry name" value="MreC"/>
</dbReference>
<evidence type="ECO:0000313" key="9">
    <source>
        <dbReference type="Proteomes" id="UP000176800"/>
    </source>
</evidence>
<keyword evidence="6" id="KW-0812">Transmembrane</keyword>
<keyword evidence="6" id="KW-0472">Membrane</keyword>
<protein>
    <recommendedName>
        <fullName evidence="2">Cell shape-determining protein MreC</fullName>
    </recommendedName>
    <alternativeName>
        <fullName evidence="4">Cell shape protein MreC</fullName>
    </alternativeName>
</protein>
<evidence type="ECO:0000256" key="3">
    <source>
        <dbReference type="ARBA" id="ARBA00022960"/>
    </source>
</evidence>
<dbReference type="InterPro" id="IPR042177">
    <property type="entry name" value="Cell/Rod_1"/>
</dbReference>
<dbReference type="GO" id="GO:0005886">
    <property type="term" value="C:plasma membrane"/>
    <property type="evidence" value="ECO:0007669"/>
    <property type="project" value="TreeGrafter"/>
</dbReference>
<reference evidence="8 9" key="1">
    <citation type="journal article" date="2016" name="Nat. Commun.">
        <title>Thousands of microbial genomes shed light on interconnected biogeochemical processes in an aquifer system.</title>
        <authorList>
            <person name="Anantharaman K."/>
            <person name="Brown C.T."/>
            <person name="Hug L.A."/>
            <person name="Sharon I."/>
            <person name="Castelle C.J."/>
            <person name="Probst A.J."/>
            <person name="Thomas B.C."/>
            <person name="Singh A."/>
            <person name="Wilkins M.J."/>
            <person name="Karaoz U."/>
            <person name="Brodie E.L."/>
            <person name="Williams K.H."/>
            <person name="Hubbard S.S."/>
            <person name="Banfield J.F."/>
        </authorList>
    </citation>
    <scope>NUCLEOTIDE SEQUENCE [LARGE SCALE GENOMIC DNA]</scope>
</reference>
<dbReference type="Gene3D" id="2.40.10.340">
    <property type="entry name" value="Rod shape-determining protein MreC, domain 1"/>
    <property type="match status" value="1"/>
</dbReference>
<sequence>MTTNYRIKSKKKIRDNKPLLTLIVSVVFIFLVFVLQNNFPQLSFRIFESSASTLWGFSDKLASISEDLRTTIWDKQKLEEENQALIRQIDELRGNLAELSILREENFYLKEMWGRRETFQSRLARVLSGPGNSLYDFLVIDLGREEGAVEGQRVFSSGGFVIGNVSEVFGKTSKVILFSSPGTITDASLERSGIALSLKGKGAGNFSVLVPKQEEVAEGDLVVLPGLSSKPMALVYGIDTSETDSFKELLLSLPVNIFELKWVEVEYEQ</sequence>
<evidence type="ECO:0000313" key="8">
    <source>
        <dbReference type="EMBL" id="OHB03940.1"/>
    </source>
</evidence>
<evidence type="ECO:0000256" key="2">
    <source>
        <dbReference type="ARBA" id="ARBA00013855"/>
    </source>
</evidence>
<keyword evidence="5" id="KW-0175">Coiled coil</keyword>
<evidence type="ECO:0000256" key="5">
    <source>
        <dbReference type="SAM" id="Coils"/>
    </source>
</evidence>
<evidence type="ECO:0000256" key="4">
    <source>
        <dbReference type="ARBA" id="ARBA00032089"/>
    </source>
</evidence>
<proteinExistence type="inferred from homology"/>
<accession>A0A1G2U4T8</accession>
<dbReference type="PANTHER" id="PTHR34138">
    <property type="entry name" value="CELL SHAPE-DETERMINING PROTEIN MREC"/>
    <property type="match status" value="1"/>
</dbReference>
<dbReference type="AlphaFoldDB" id="A0A1G2U4T8"/>
<evidence type="ECO:0000256" key="1">
    <source>
        <dbReference type="ARBA" id="ARBA00009369"/>
    </source>
</evidence>
<dbReference type="GO" id="GO:0008360">
    <property type="term" value="P:regulation of cell shape"/>
    <property type="evidence" value="ECO:0007669"/>
    <property type="project" value="UniProtKB-KW"/>
</dbReference>
<feature type="domain" description="Rod shape-determining protein MreC beta-barrel core" evidence="7">
    <location>
        <begin position="130"/>
        <end position="265"/>
    </location>
</feature>